<sequence>MSRFGKLGNYAPRESLPGFLTGFLASVSAGFVGLPWWVVAPAAVGMLGFGLRTLYLLACCRTALRADAKGIRLALRKPSVFSPALLVPWQQVQRISIVEVVGQDRRTPFLKIEGTGALAAPDEFSVESPQQAEGFAVGIPLSGWLPERGRLEGTLLELAPHVRLDPEVPQSVLDAEQEREVERSENGRYLFNRVWAVKMMWRYAAGIILWVIFGAVLLGAAVPTWKVHLNEGKPGTFTATDLGCHQQSSSCAIFGSFASTDGSLAREHVTLHGGPKDMTDGQTAAALDEGDSEQVFVPGGGYDYLKGTLGGVVLLAVLGGWIWSVPLRGYRAGRARPVTTRRA</sequence>
<protein>
    <submittedName>
        <fullName evidence="2">Uncharacterized protein</fullName>
    </submittedName>
</protein>
<dbReference type="Proteomes" id="UP000317940">
    <property type="component" value="Unassembled WGS sequence"/>
</dbReference>
<feature type="transmembrane region" description="Helical" evidence="1">
    <location>
        <begin position="44"/>
        <end position="64"/>
    </location>
</feature>
<proteinExistence type="predicted"/>
<dbReference type="RefSeq" id="WP_145904486.1">
    <property type="nucleotide sequence ID" value="NZ_BAAAMZ010000013.1"/>
</dbReference>
<dbReference type="AlphaFoldDB" id="A0A561UF80"/>
<evidence type="ECO:0000313" key="3">
    <source>
        <dbReference type="Proteomes" id="UP000317940"/>
    </source>
</evidence>
<keyword evidence="3" id="KW-1185">Reference proteome</keyword>
<keyword evidence="1" id="KW-1133">Transmembrane helix</keyword>
<organism evidence="2 3">
    <name type="scientific">Kitasatospora viridis</name>
    <dbReference type="NCBI Taxonomy" id="281105"/>
    <lineage>
        <taxon>Bacteria</taxon>
        <taxon>Bacillati</taxon>
        <taxon>Actinomycetota</taxon>
        <taxon>Actinomycetes</taxon>
        <taxon>Kitasatosporales</taxon>
        <taxon>Streptomycetaceae</taxon>
        <taxon>Kitasatospora</taxon>
    </lineage>
</organism>
<name>A0A561UF80_9ACTN</name>
<evidence type="ECO:0000313" key="2">
    <source>
        <dbReference type="EMBL" id="TWF97995.1"/>
    </source>
</evidence>
<keyword evidence="1" id="KW-0812">Transmembrane</keyword>
<dbReference type="EMBL" id="VIWT01000001">
    <property type="protein sequence ID" value="TWF97995.1"/>
    <property type="molecule type" value="Genomic_DNA"/>
</dbReference>
<accession>A0A561UF80</accession>
<dbReference type="OrthoDB" id="3537613at2"/>
<gene>
    <name evidence="2" type="ORF">FHX73_111797</name>
</gene>
<reference evidence="2 3" key="1">
    <citation type="submission" date="2019-06" db="EMBL/GenBank/DDBJ databases">
        <title>Sequencing the genomes of 1000 actinobacteria strains.</title>
        <authorList>
            <person name="Klenk H.-P."/>
        </authorList>
    </citation>
    <scope>NUCLEOTIDE SEQUENCE [LARGE SCALE GENOMIC DNA]</scope>
    <source>
        <strain evidence="2 3">DSM 44826</strain>
    </source>
</reference>
<feature type="transmembrane region" description="Helical" evidence="1">
    <location>
        <begin position="203"/>
        <end position="225"/>
    </location>
</feature>
<evidence type="ECO:0000256" key="1">
    <source>
        <dbReference type="SAM" id="Phobius"/>
    </source>
</evidence>
<keyword evidence="1" id="KW-0472">Membrane</keyword>
<comment type="caution">
    <text evidence="2">The sequence shown here is derived from an EMBL/GenBank/DDBJ whole genome shotgun (WGS) entry which is preliminary data.</text>
</comment>
<feature type="transmembrane region" description="Helical" evidence="1">
    <location>
        <begin position="308"/>
        <end position="327"/>
    </location>
</feature>